<name>A0A2A5SZE8_9GAMM</name>
<dbReference type="InterPro" id="IPR036877">
    <property type="entry name" value="SUI1_dom_sf"/>
</dbReference>
<dbReference type="FunFam" id="3.30.780.10:FF:000002">
    <property type="entry name" value="Stress response translation initiation inhibitor"/>
    <property type="match status" value="1"/>
</dbReference>
<dbReference type="InterPro" id="IPR005872">
    <property type="entry name" value="SUI1_arc_bac"/>
</dbReference>
<evidence type="ECO:0000256" key="3">
    <source>
        <dbReference type="ARBA" id="ARBA00022917"/>
    </source>
</evidence>
<gene>
    <name evidence="5" type="ORF">BTN49_3159</name>
</gene>
<evidence type="ECO:0000313" key="5">
    <source>
        <dbReference type="EMBL" id="PCS21271.1"/>
    </source>
</evidence>
<dbReference type="AlphaFoldDB" id="A0A2A5SZE8"/>
<keyword evidence="6" id="KW-1185">Reference proteome</keyword>
<dbReference type="GO" id="GO:0002188">
    <property type="term" value="P:translation reinitiation"/>
    <property type="evidence" value="ECO:0007669"/>
    <property type="project" value="TreeGrafter"/>
</dbReference>
<dbReference type="GO" id="GO:0003743">
    <property type="term" value="F:translation initiation factor activity"/>
    <property type="evidence" value="ECO:0007669"/>
    <property type="project" value="UniProtKB-KW"/>
</dbReference>
<accession>A0A2A5SZE8</accession>
<proteinExistence type="inferred from homology"/>
<dbReference type="EMBL" id="NBYY01000036">
    <property type="protein sequence ID" value="PCS21271.1"/>
    <property type="molecule type" value="Genomic_DNA"/>
</dbReference>
<dbReference type="GeneID" id="66952644"/>
<dbReference type="InterPro" id="IPR050318">
    <property type="entry name" value="DENR/SUI1_TIF"/>
</dbReference>
<keyword evidence="3" id="KW-0648">Protein biosynthesis</keyword>
<evidence type="ECO:0000259" key="4">
    <source>
        <dbReference type="PROSITE" id="PS50296"/>
    </source>
</evidence>
<dbReference type="InterPro" id="IPR001950">
    <property type="entry name" value="SUI1"/>
</dbReference>
<protein>
    <submittedName>
        <fullName evidence="5">Translation initiation factor SUI1-related protein</fullName>
    </submittedName>
</protein>
<evidence type="ECO:0000313" key="6">
    <source>
        <dbReference type="Proteomes" id="UP000219020"/>
    </source>
</evidence>
<dbReference type="Proteomes" id="UP000219020">
    <property type="component" value="Unassembled WGS sequence"/>
</dbReference>
<evidence type="ECO:0000256" key="2">
    <source>
        <dbReference type="ARBA" id="ARBA00022845"/>
    </source>
</evidence>
<dbReference type="PANTHER" id="PTHR12789">
    <property type="entry name" value="DENSITY-REGULATED PROTEIN HOMOLOG"/>
    <property type="match status" value="1"/>
</dbReference>
<keyword evidence="5" id="KW-0396">Initiation factor</keyword>
<dbReference type="RefSeq" id="WP_097357342.1">
    <property type="nucleotide sequence ID" value="NZ_CAWNJE010000016.1"/>
</dbReference>
<organism evidence="5 6">
    <name type="scientific">Candidatus Enterovibrio escicola</name>
    <dbReference type="NCBI Taxonomy" id="1927127"/>
    <lineage>
        <taxon>Bacteria</taxon>
        <taxon>Pseudomonadati</taxon>
        <taxon>Pseudomonadota</taxon>
        <taxon>Gammaproteobacteria</taxon>
        <taxon>Vibrionales</taxon>
        <taxon>Vibrionaceae</taxon>
        <taxon>Enterovibrio</taxon>
    </lineage>
</organism>
<dbReference type="GO" id="GO:0006417">
    <property type="term" value="P:regulation of translation"/>
    <property type="evidence" value="ECO:0007669"/>
    <property type="project" value="UniProtKB-KW"/>
</dbReference>
<dbReference type="SUPFAM" id="SSF55159">
    <property type="entry name" value="eIF1-like"/>
    <property type="match status" value="1"/>
</dbReference>
<comment type="caution">
    <text evidence="5">The sequence shown here is derived from an EMBL/GenBank/DDBJ whole genome shotgun (WGS) entry which is preliminary data.</text>
</comment>
<dbReference type="PANTHER" id="PTHR12789:SF0">
    <property type="entry name" value="DENSITY-REGULATED PROTEIN"/>
    <property type="match status" value="1"/>
</dbReference>
<dbReference type="NCBIfam" id="NF006536">
    <property type="entry name" value="PRK09019.1"/>
    <property type="match status" value="1"/>
</dbReference>
<reference evidence="6" key="1">
    <citation type="submission" date="2017-04" db="EMBL/GenBank/DDBJ databases">
        <title>Genome evolution of the luminous symbionts of deep sea anglerfish.</title>
        <authorList>
            <person name="Hendry T.A."/>
        </authorList>
    </citation>
    <scope>NUCLEOTIDE SEQUENCE [LARGE SCALE GENOMIC DNA]</scope>
</reference>
<dbReference type="PROSITE" id="PS50296">
    <property type="entry name" value="SUI1"/>
    <property type="match status" value="1"/>
</dbReference>
<feature type="domain" description="SUI1" evidence="4">
    <location>
        <begin position="34"/>
        <end position="100"/>
    </location>
</feature>
<keyword evidence="2" id="KW-0810">Translation regulation</keyword>
<dbReference type="Gene3D" id="3.30.780.10">
    <property type="entry name" value="SUI1-like domain"/>
    <property type="match status" value="1"/>
</dbReference>
<dbReference type="OrthoDB" id="9792915at2"/>
<dbReference type="CDD" id="cd11567">
    <property type="entry name" value="YciH_like"/>
    <property type="match status" value="1"/>
</dbReference>
<dbReference type="PIRSF" id="PIRSF037511">
    <property type="entry name" value="Transl_init_SUI1_pro"/>
    <property type="match status" value="1"/>
</dbReference>
<comment type="similarity">
    <text evidence="1">Belongs to the SUI1 family.</text>
</comment>
<dbReference type="GO" id="GO:0001731">
    <property type="term" value="P:formation of translation preinitiation complex"/>
    <property type="evidence" value="ECO:0007669"/>
    <property type="project" value="TreeGrafter"/>
</dbReference>
<sequence length="108" mass="11991">MYHDKKCIVFSTETEQIKKQKLGLQHEKGDGIIRIQRQTKGRKGKGVCVITGLDPNNTHLKLVAAELKKVCGCGGTVKGGVIEIQGDKRNQIKAYFEKKDYNVKFTGG</sequence>
<evidence type="ECO:0000256" key="1">
    <source>
        <dbReference type="ARBA" id="ARBA00005422"/>
    </source>
</evidence>
<dbReference type="GO" id="GO:0003729">
    <property type="term" value="F:mRNA binding"/>
    <property type="evidence" value="ECO:0007669"/>
    <property type="project" value="TreeGrafter"/>
</dbReference>
<dbReference type="Pfam" id="PF01253">
    <property type="entry name" value="SUI1"/>
    <property type="match status" value="1"/>
</dbReference>